<sequence>MPPNTTLDNMQKAIKGPAFHRKYQEIIQRMLFLLGALLVFRLGAHVPVPGINPERLAQLFEQNKDTILSLFNMFSGGALERMSILALGIMPYISASIIVQLMATVVPSLEALKKEGEAGRRKINQYTRQGTLFLGLVQAIGMCAGLQSQGITLSTGLSFYVPAVTSLVAGTMFLMWLGEQITERGIGNGISMIIFAGIVAGLPGIVLQSFESIQQGQSSLIGLLLLGILSLAVIAAVIFIEKAQRRIPVNYAQKQQGRKVFTAQQTHLPLKINMAGVIPAIFASSLLLFPASLGQWVGSADPNAGFIKRFLQDMALVLSPGQPLYLVLFGGLIIFFCYFYTALVFSPKEVSENLKRSGAYVPGIRPGDQTARYLDHILNRLTFIGAIYITVVCLMPMVLQSAFGVPFHLGGTSLLIVVVVVMDFMAQLQAHLTSHQYENQSLMKKSPSLLNK</sequence>
<evidence type="ECO:0000256" key="4">
    <source>
        <dbReference type="ARBA" id="ARBA00022692"/>
    </source>
</evidence>
<dbReference type="NCBIfam" id="TIGR00967">
    <property type="entry name" value="3a0501s007"/>
    <property type="match status" value="1"/>
</dbReference>
<keyword evidence="3 10" id="KW-0813">Transport</keyword>
<dbReference type="PANTHER" id="PTHR10906">
    <property type="entry name" value="SECY/SEC61-ALPHA FAMILY MEMBER"/>
    <property type="match status" value="1"/>
</dbReference>
<dbReference type="SUPFAM" id="SSF103491">
    <property type="entry name" value="Preprotein translocase SecY subunit"/>
    <property type="match status" value="1"/>
</dbReference>
<keyword evidence="5 10" id="KW-0653">Protein transport</keyword>
<dbReference type="Gene3D" id="1.10.3370.10">
    <property type="entry name" value="SecY subunit domain"/>
    <property type="match status" value="1"/>
</dbReference>
<evidence type="ECO:0000256" key="1">
    <source>
        <dbReference type="ARBA" id="ARBA00004141"/>
    </source>
</evidence>
<evidence type="ECO:0000256" key="8">
    <source>
        <dbReference type="ARBA" id="ARBA00023136"/>
    </source>
</evidence>
<keyword evidence="4 10" id="KW-0812">Transmembrane</keyword>
<feature type="transmembrane region" description="Helical" evidence="10">
    <location>
        <begin position="219"/>
        <end position="240"/>
    </location>
</feature>
<feature type="transmembrane region" description="Helical" evidence="10">
    <location>
        <begin position="189"/>
        <end position="207"/>
    </location>
</feature>
<dbReference type="Pfam" id="PF00344">
    <property type="entry name" value="SecY"/>
    <property type="match status" value="1"/>
</dbReference>
<gene>
    <name evidence="10" type="primary">secY</name>
    <name evidence="12" type="ORF">BKE30_05315</name>
</gene>
<feature type="transmembrane region" description="Helical" evidence="10">
    <location>
        <begin position="84"/>
        <end position="109"/>
    </location>
</feature>
<keyword evidence="10" id="KW-1003">Cell membrane</keyword>
<comment type="subunit">
    <text evidence="10">Component of the Sec protein translocase complex. Heterotrimer consisting of SecY, SecE and SecG subunits. The heterotrimers can form oligomers, although 1 heterotrimer is thought to be able to translocate proteins. Interacts with the ribosome. Interacts with SecDF, and other proteins may be involved. Interacts with SecA.</text>
</comment>
<feature type="transmembrane region" description="Helical" evidence="10">
    <location>
        <begin position="268"/>
        <end position="289"/>
    </location>
</feature>
<reference evidence="12 13" key="1">
    <citation type="submission" date="2016-10" db="EMBL/GenBank/DDBJ databases">
        <title>Draft Genome sequence of Alkanindiges sp. strain H1.</title>
        <authorList>
            <person name="Subhash Y."/>
            <person name="Lee S."/>
        </authorList>
    </citation>
    <scope>NUCLEOTIDE SEQUENCE [LARGE SCALE GENOMIC DNA]</scope>
    <source>
        <strain evidence="12 13">H1</strain>
    </source>
</reference>
<comment type="subcellular location">
    <subcellularLocation>
        <location evidence="10">Cell membrane</location>
        <topology evidence="10">Multi-pass membrane protein</topology>
    </subcellularLocation>
    <subcellularLocation>
        <location evidence="1">Membrane</location>
        <topology evidence="1">Multi-pass membrane protein</topology>
    </subcellularLocation>
</comment>
<dbReference type="InterPro" id="IPR023201">
    <property type="entry name" value="SecY_dom_sf"/>
</dbReference>
<dbReference type="FunFam" id="1.10.3370.10:FF:000001">
    <property type="entry name" value="Preprotein translocase subunit SecY"/>
    <property type="match status" value="1"/>
</dbReference>
<evidence type="ECO:0000256" key="5">
    <source>
        <dbReference type="ARBA" id="ARBA00022927"/>
    </source>
</evidence>
<dbReference type="GO" id="GO:0005886">
    <property type="term" value="C:plasma membrane"/>
    <property type="evidence" value="ECO:0007669"/>
    <property type="project" value="UniProtKB-SubCell"/>
</dbReference>
<evidence type="ECO:0000313" key="13">
    <source>
        <dbReference type="Proteomes" id="UP000192132"/>
    </source>
</evidence>
<evidence type="ECO:0000256" key="7">
    <source>
        <dbReference type="ARBA" id="ARBA00023010"/>
    </source>
</evidence>
<dbReference type="STRING" id="1907941.BKE30_05315"/>
<dbReference type="PRINTS" id="PR00303">
    <property type="entry name" value="SECYTRNLCASE"/>
</dbReference>
<evidence type="ECO:0000256" key="3">
    <source>
        <dbReference type="ARBA" id="ARBA00022448"/>
    </source>
</evidence>
<dbReference type="GO" id="GO:0006605">
    <property type="term" value="P:protein targeting"/>
    <property type="evidence" value="ECO:0007669"/>
    <property type="project" value="UniProtKB-UniRule"/>
</dbReference>
<dbReference type="PROSITE" id="PS00755">
    <property type="entry name" value="SECY_1"/>
    <property type="match status" value="1"/>
</dbReference>
<comment type="caution">
    <text evidence="12">The sequence shown here is derived from an EMBL/GenBank/DDBJ whole genome shotgun (WGS) entry which is preliminary data.</text>
</comment>
<proteinExistence type="inferred from homology"/>
<evidence type="ECO:0000256" key="6">
    <source>
        <dbReference type="ARBA" id="ARBA00022989"/>
    </source>
</evidence>
<evidence type="ECO:0000256" key="11">
    <source>
        <dbReference type="RuleBase" id="RU004349"/>
    </source>
</evidence>
<dbReference type="GO" id="GO:0043952">
    <property type="term" value="P:protein transport by the Sec complex"/>
    <property type="evidence" value="ECO:0007669"/>
    <property type="project" value="UniProtKB-UniRule"/>
</dbReference>
<keyword evidence="13" id="KW-1185">Reference proteome</keyword>
<dbReference type="InterPro" id="IPR002208">
    <property type="entry name" value="SecY/SEC61-alpha"/>
</dbReference>
<feature type="transmembrane region" description="Helical" evidence="10">
    <location>
        <begin position="157"/>
        <end position="177"/>
    </location>
</feature>
<dbReference type="GO" id="GO:0065002">
    <property type="term" value="P:intracellular protein transmembrane transport"/>
    <property type="evidence" value="ECO:0007669"/>
    <property type="project" value="UniProtKB-UniRule"/>
</dbReference>
<keyword evidence="6 10" id="KW-1133">Transmembrane helix</keyword>
<dbReference type="HAMAP" id="MF_01465">
    <property type="entry name" value="SecY"/>
    <property type="match status" value="1"/>
</dbReference>
<dbReference type="InterPro" id="IPR026593">
    <property type="entry name" value="SecY"/>
</dbReference>
<evidence type="ECO:0000256" key="10">
    <source>
        <dbReference type="HAMAP-Rule" id="MF_01465"/>
    </source>
</evidence>
<keyword evidence="7 10" id="KW-0811">Translocation</keyword>
<name>A0A1S8CV59_9GAMM</name>
<dbReference type="InterPro" id="IPR030659">
    <property type="entry name" value="SecY_CS"/>
</dbReference>
<dbReference type="EMBL" id="MLCN01000013">
    <property type="protein sequence ID" value="ONG41201.1"/>
    <property type="molecule type" value="Genomic_DNA"/>
</dbReference>
<evidence type="ECO:0000313" key="12">
    <source>
        <dbReference type="EMBL" id="ONG41201.1"/>
    </source>
</evidence>
<feature type="transmembrane region" description="Helical" evidence="10">
    <location>
        <begin position="324"/>
        <end position="346"/>
    </location>
</feature>
<feature type="transmembrane region" description="Helical" evidence="10">
    <location>
        <begin position="381"/>
        <end position="399"/>
    </location>
</feature>
<feature type="transmembrane region" description="Helical" evidence="10">
    <location>
        <begin position="30"/>
        <end position="48"/>
    </location>
</feature>
<organism evidence="12 13">
    <name type="scientific">Alkanindiges hydrocarboniclasticus</name>
    <dbReference type="NCBI Taxonomy" id="1907941"/>
    <lineage>
        <taxon>Bacteria</taxon>
        <taxon>Pseudomonadati</taxon>
        <taxon>Pseudomonadota</taxon>
        <taxon>Gammaproteobacteria</taxon>
        <taxon>Moraxellales</taxon>
        <taxon>Moraxellaceae</taxon>
        <taxon>Alkanindiges</taxon>
    </lineage>
</organism>
<dbReference type="PIRSF" id="PIRSF004557">
    <property type="entry name" value="SecY"/>
    <property type="match status" value="1"/>
</dbReference>
<evidence type="ECO:0000256" key="9">
    <source>
        <dbReference type="ARBA" id="ARBA00039733"/>
    </source>
</evidence>
<comment type="similarity">
    <text evidence="2 10 11">Belongs to the SecY/SEC61-alpha family.</text>
</comment>
<dbReference type="AlphaFoldDB" id="A0A1S8CV59"/>
<evidence type="ECO:0000256" key="2">
    <source>
        <dbReference type="ARBA" id="ARBA00005751"/>
    </source>
</evidence>
<dbReference type="Proteomes" id="UP000192132">
    <property type="component" value="Unassembled WGS sequence"/>
</dbReference>
<protein>
    <recommendedName>
        <fullName evidence="9 10">Protein translocase subunit SecY</fullName>
    </recommendedName>
</protein>
<comment type="function">
    <text evidence="10">The central subunit of the protein translocation channel SecYEG. Consists of two halves formed by TMs 1-5 and 6-10. These two domains form a lateral gate at the front which open onto the bilayer between TMs 2 and 7, and are clamped together by SecE at the back. The channel is closed by both a pore ring composed of hydrophobic SecY resides and a short helix (helix 2A) on the extracellular side of the membrane which forms a plug. The plug probably moves laterally to allow the channel to open. The ring and the pore may move independently.</text>
</comment>
<keyword evidence="8 10" id="KW-0472">Membrane</keyword>
<feature type="transmembrane region" description="Helical" evidence="10">
    <location>
        <begin position="130"/>
        <end position="151"/>
    </location>
</feature>
<feature type="transmembrane region" description="Helical" evidence="10">
    <location>
        <begin position="405"/>
        <end position="426"/>
    </location>
</feature>
<accession>A0A1S8CV59</accession>